<evidence type="ECO:0000313" key="1">
    <source>
        <dbReference type="EMBL" id="RPF46825.1"/>
    </source>
</evidence>
<dbReference type="Proteomes" id="UP000282654">
    <property type="component" value="Unassembled WGS sequence"/>
</dbReference>
<sequence length="204" mass="22174">MRSRFFNSRLLPRRYLRVLPPQPQRVGEVHRVVLDVAVAVLAQRHAQEAGEGVLRDKPPDFRVVVPCPQVHKAGLAVVLLPGEAVGVVEHVGVRAGELPARQRQAEGVVVVFRPLVSGGGDKLPHAAEAVVQVVERLLGSGSCVVKVRDAQEIKAVAVGRQVVAFTVGSEQHFGRVQAHVVDVAGDFRLRRQEARFEFPVLVPA</sequence>
<reference evidence="1 2" key="1">
    <citation type="submission" date="2018-11" db="EMBL/GenBank/DDBJ databases">
        <title>Genomic Encyclopedia of Type Strains, Phase IV (KMG-IV): sequencing the most valuable type-strain genomes for metagenomic binning, comparative biology and taxonomic classification.</title>
        <authorList>
            <person name="Goeker M."/>
        </authorList>
    </citation>
    <scope>NUCLEOTIDE SEQUENCE [LARGE SCALE GENOMIC DNA]</scope>
    <source>
        <strain evidence="1 2">DSM 102936</strain>
    </source>
</reference>
<gene>
    <name evidence="1" type="ORF">EDD75_1084</name>
</gene>
<dbReference type="AlphaFoldDB" id="A0A3N5BM55"/>
<accession>A0A3N5BM55</accession>
<keyword evidence="2" id="KW-1185">Reference proteome</keyword>
<proteinExistence type="predicted"/>
<protein>
    <submittedName>
        <fullName evidence="1">Uncharacterized protein</fullName>
    </submittedName>
</protein>
<dbReference type="EMBL" id="RKRE01000002">
    <property type="protein sequence ID" value="RPF46825.1"/>
    <property type="molecule type" value="Genomic_DNA"/>
</dbReference>
<name>A0A3N5BM55_9THEO</name>
<comment type="caution">
    <text evidence="1">The sequence shown here is derived from an EMBL/GenBank/DDBJ whole genome shotgun (WGS) entry which is preliminary data.</text>
</comment>
<evidence type="ECO:0000313" key="2">
    <source>
        <dbReference type="Proteomes" id="UP000282654"/>
    </source>
</evidence>
<organism evidence="1 2">
    <name type="scientific">Thermodesulfitimonas autotrophica</name>
    <dbReference type="NCBI Taxonomy" id="1894989"/>
    <lineage>
        <taxon>Bacteria</taxon>
        <taxon>Bacillati</taxon>
        <taxon>Bacillota</taxon>
        <taxon>Clostridia</taxon>
        <taxon>Thermoanaerobacterales</taxon>
        <taxon>Thermoanaerobacteraceae</taxon>
        <taxon>Thermodesulfitimonas</taxon>
    </lineage>
</organism>